<protein>
    <submittedName>
        <fullName evidence="1">Uncharacterized protein</fullName>
    </submittedName>
</protein>
<dbReference type="KEGG" id="acae:HYG86_02870"/>
<name>A0A7G9W514_ALKCA</name>
<dbReference type="Proteomes" id="UP000516160">
    <property type="component" value="Chromosome"/>
</dbReference>
<accession>A0A7G9W514</accession>
<dbReference type="RefSeq" id="WP_213167441.1">
    <property type="nucleotide sequence ID" value="NZ_CP058559.1"/>
</dbReference>
<dbReference type="AlphaFoldDB" id="A0A7G9W514"/>
<evidence type="ECO:0000313" key="1">
    <source>
        <dbReference type="EMBL" id="QNO13776.1"/>
    </source>
</evidence>
<proteinExistence type="predicted"/>
<organism evidence="1 2">
    <name type="scientific">Alkalicella caledoniensis</name>
    <dbReference type="NCBI Taxonomy" id="2731377"/>
    <lineage>
        <taxon>Bacteria</taxon>
        <taxon>Bacillati</taxon>
        <taxon>Bacillota</taxon>
        <taxon>Clostridia</taxon>
        <taxon>Eubacteriales</taxon>
        <taxon>Proteinivoracaceae</taxon>
        <taxon>Alkalicella</taxon>
    </lineage>
</organism>
<reference evidence="1 2" key="1">
    <citation type="submission" date="2020-07" db="EMBL/GenBank/DDBJ databases">
        <title>Alkalicella. sp. LB2 genome.</title>
        <authorList>
            <person name="Postec A."/>
            <person name="Quemeneur M."/>
        </authorList>
    </citation>
    <scope>NUCLEOTIDE SEQUENCE [LARGE SCALE GENOMIC DNA]</scope>
    <source>
        <strain evidence="1 2">LB2</strain>
    </source>
</reference>
<keyword evidence="2" id="KW-1185">Reference proteome</keyword>
<gene>
    <name evidence="1" type="ORF">HYG86_02870</name>
</gene>
<evidence type="ECO:0000313" key="2">
    <source>
        <dbReference type="Proteomes" id="UP000516160"/>
    </source>
</evidence>
<dbReference type="EMBL" id="CP058559">
    <property type="protein sequence ID" value="QNO13776.1"/>
    <property type="molecule type" value="Genomic_DNA"/>
</dbReference>
<sequence>MEIRNIHGGDKSFRVTHKQLEVSTEDYFNSLNNFHDPFSQAALQQFVVNYLEEDHDDGLIGLVRYKEDGDNVVIDAAVRYME</sequence>